<proteinExistence type="predicted"/>
<dbReference type="InterPro" id="IPR010836">
    <property type="entry name" value="SapC"/>
</dbReference>
<dbReference type="Pfam" id="PF07277">
    <property type="entry name" value="SapC"/>
    <property type="match status" value="1"/>
</dbReference>
<protein>
    <submittedName>
        <fullName evidence="1">Peptide transport system permease protein sapC</fullName>
    </submittedName>
</protein>
<name>A0A6J4K9A1_9GAMM</name>
<sequence length="235" mass="26043">MANAALLNNIDHAELRIDTRRSAELGDNLMSVLTFPDEFRNLQTHYPIVFQKTAQGSFQPVALLGFVEGQNLFLEGGRWDATCIPLAVERQPFMIGSTGDELVVHIDMDSPRVAAQGGEPVFLPHGGTTDFLERVNSILLTLHRGFQSTPAFIEALLRHDLLESFVLDIELDDGSQNRLAGFYTINEERLAALDGAALEQLSRAGHLQPIFMAVASLSNFRVLIERMNKARARIS</sequence>
<gene>
    <name evidence="1" type="ORF">AVDCRST_MAG71-5</name>
</gene>
<dbReference type="EMBL" id="CADCUA010000002">
    <property type="protein sequence ID" value="CAA9299778.1"/>
    <property type="molecule type" value="Genomic_DNA"/>
</dbReference>
<evidence type="ECO:0000313" key="1">
    <source>
        <dbReference type="EMBL" id="CAA9299778.1"/>
    </source>
</evidence>
<accession>A0A6J4K9A1</accession>
<dbReference type="AlphaFoldDB" id="A0A6J4K9A1"/>
<reference evidence="1" key="1">
    <citation type="submission" date="2020-02" db="EMBL/GenBank/DDBJ databases">
        <authorList>
            <person name="Meier V. D."/>
        </authorList>
    </citation>
    <scope>NUCLEOTIDE SEQUENCE</scope>
    <source>
        <strain evidence="1">AVDCRST_MAG71</strain>
    </source>
</reference>
<organism evidence="1">
    <name type="scientific">uncultured Lysobacter sp</name>
    <dbReference type="NCBI Taxonomy" id="271060"/>
    <lineage>
        <taxon>Bacteria</taxon>
        <taxon>Pseudomonadati</taxon>
        <taxon>Pseudomonadota</taxon>
        <taxon>Gammaproteobacteria</taxon>
        <taxon>Lysobacterales</taxon>
        <taxon>Lysobacteraceae</taxon>
        <taxon>Lysobacter</taxon>
        <taxon>environmental samples</taxon>
    </lineage>
</organism>